<evidence type="ECO:0000313" key="1">
    <source>
        <dbReference type="EMBL" id="KAA2227544.1"/>
    </source>
</evidence>
<dbReference type="Proteomes" id="UP000325296">
    <property type="component" value="Unassembled WGS sequence"/>
</dbReference>
<dbReference type="RefSeq" id="WP_090292940.1">
    <property type="nucleotide sequence ID" value="NZ_BMNU01000011.1"/>
</dbReference>
<sequence>MTFTELFSSAVLSAMVAALVTLRSSERKIEIENVTQERAKWRDKIRLNALEVHRASVANNAPKLSELHLTFEHMLNPLDSEDNGILASICRLNCLAESKAELAEFSKRIALLLKHDWDRAKLEASPWPWPFNRAKRTKYS</sequence>
<evidence type="ECO:0000313" key="2">
    <source>
        <dbReference type="Proteomes" id="UP000325296"/>
    </source>
</evidence>
<protein>
    <recommendedName>
        <fullName evidence="3">DUF2489 domain-containing protein</fullName>
    </recommendedName>
</protein>
<reference evidence="1 2" key="1">
    <citation type="submission" date="2019-09" db="EMBL/GenBank/DDBJ databases">
        <title>Draft genome sequence of Pseudomonas brenneri CCUG 51514(T).</title>
        <authorList>
            <person name="Tunovic T."/>
            <person name="Pineiro-Iglesias B."/>
            <person name="Unosson C."/>
            <person name="Inganas E."/>
            <person name="Ohlen M."/>
            <person name="Cardew S."/>
            <person name="Jensie-Markopoulos S."/>
            <person name="Salva-Serra F."/>
            <person name="Jaen-Luchoro D."/>
            <person name="Svensson-Stadler L."/>
            <person name="Chun J."/>
            <person name="Moore E."/>
        </authorList>
    </citation>
    <scope>NUCLEOTIDE SEQUENCE [LARGE SCALE GENOMIC DNA]</scope>
    <source>
        <strain evidence="1 2">CCUG 51514</strain>
    </source>
</reference>
<organism evidence="1 2">
    <name type="scientific">Pseudomonas brenneri</name>
    <dbReference type="NCBI Taxonomy" id="129817"/>
    <lineage>
        <taxon>Bacteria</taxon>
        <taxon>Pseudomonadati</taxon>
        <taxon>Pseudomonadota</taxon>
        <taxon>Gammaproteobacteria</taxon>
        <taxon>Pseudomonadales</taxon>
        <taxon>Pseudomonadaceae</taxon>
        <taxon>Pseudomonas</taxon>
    </lineage>
</organism>
<accession>A0A5B2UKT0</accession>
<dbReference type="OrthoDB" id="9127558at2"/>
<gene>
    <name evidence="1" type="ORF">F1720_21920</name>
</gene>
<dbReference type="AlphaFoldDB" id="A0A5B2UKT0"/>
<dbReference type="EMBL" id="VUOL01000014">
    <property type="protein sequence ID" value="KAA2227544.1"/>
    <property type="molecule type" value="Genomic_DNA"/>
</dbReference>
<evidence type="ECO:0008006" key="3">
    <source>
        <dbReference type="Google" id="ProtNLM"/>
    </source>
</evidence>
<proteinExistence type="predicted"/>
<name>A0A5B2UKT0_9PSED</name>
<comment type="caution">
    <text evidence="1">The sequence shown here is derived from an EMBL/GenBank/DDBJ whole genome shotgun (WGS) entry which is preliminary data.</text>
</comment>